<feature type="coiled-coil region" evidence="1">
    <location>
        <begin position="13"/>
        <end position="76"/>
    </location>
</feature>
<reference evidence="2" key="1">
    <citation type="submission" date="2018-05" db="EMBL/GenBank/DDBJ databases">
        <authorList>
            <person name="Lanie J.A."/>
            <person name="Ng W.-L."/>
            <person name="Kazmierczak K.M."/>
            <person name="Andrzejewski T.M."/>
            <person name="Davidsen T.M."/>
            <person name="Wayne K.J."/>
            <person name="Tettelin H."/>
            <person name="Glass J.I."/>
            <person name="Rusch D."/>
            <person name="Podicherti R."/>
            <person name="Tsui H.-C.T."/>
            <person name="Winkler M.E."/>
        </authorList>
    </citation>
    <scope>NUCLEOTIDE SEQUENCE</scope>
</reference>
<evidence type="ECO:0000256" key="1">
    <source>
        <dbReference type="SAM" id="Coils"/>
    </source>
</evidence>
<evidence type="ECO:0000313" key="2">
    <source>
        <dbReference type="EMBL" id="SVB35837.1"/>
    </source>
</evidence>
<organism evidence="2">
    <name type="scientific">marine metagenome</name>
    <dbReference type="NCBI Taxonomy" id="408172"/>
    <lineage>
        <taxon>unclassified sequences</taxon>
        <taxon>metagenomes</taxon>
        <taxon>ecological metagenomes</taxon>
    </lineage>
</organism>
<feature type="non-terminal residue" evidence="2">
    <location>
        <position position="90"/>
    </location>
</feature>
<sequence length="90" mass="10577">MNISIQNPETQPVQLIELEIKYLRQTINVLRDELEKSKINEEEKVQAVKKTYNDEINQLKETVNNLRNNLEQARIGEEERVQQAVSKVND</sequence>
<protein>
    <submittedName>
        <fullName evidence="2">Uncharacterized protein</fullName>
    </submittedName>
</protein>
<dbReference type="AlphaFoldDB" id="A0A382DDV7"/>
<dbReference type="EMBL" id="UINC01038597">
    <property type="protein sequence ID" value="SVB35837.1"/>
    <property type="molecule type" value="Genomic_DNA"/>
</dbReference>
<proteinExistence type="predicted"/>
<gene>
    <name evidence="2" type="ORF">METZ01_LOCUS188691</name>
</gene>
<accession>A0A382DDV7</accession>
<keyword evidence="1" id="KW-0175">Coiled coil</keyword>
<feature type="non-terminal residue" evidence="2">
    <location>
        <position position="1"/>
    </location>
</feature>
<name>A0A382DDV7_9ZZZZ</name>